<feature type="domain" description="F-box" evidence="1">
    <location>
        <begin position="4"/>
        <end position="43"/>
    </location>
</feature>
<dbReference type="InterPro" id="IPR044595">
    <property type="entry name" value="KMD1-4"/>
</dbReference>
<name>A0AAD8KMH9_TARER</name>
<evidence type="ECO:0000259" key="1">
    <source>
        <dbReference type="Pfam" id="PF00646"/>
    </source>
</evidence>
<sequence length="426" mass="47557">MDVFQDLPHDVALQCLVRVPFDQFHSVRSVCKAWKARVDLPELIRLRNDIGKAQSLVVLSQARVSPNGTRKCLDGLVYRLVVLEPDTGRWSEMPSLPEFENGLPSFCGMVAVGSNLVVLGGYDSSTRNCGNSVFIFDFLLAKWRRGADMPGGPRSFFGCASDGERTVFVAGGHDLEKNALKSAWAYDVVEDNWSQLRDMAKERDECEGLFHCGNFHVIGGYPTNMQGHLHQSNEVFDTSARKWLECDDVFLEIPDTPRCYAEGTNNKLYTYQANDVVVLEDGKWQFVARMPVEVAATSYLVAFLGHLLLIGSSKYGEPKNVYKMDLNEHIWTKVHVPIEYSGHVELGCDDNKLSCAFEMIRSFPDLQTLEITTTIWDAVPPPAICSLEGVLIMTTAHFRPSATPPISDQTGFGSSFKLVSDWINGR</sequence>
<accession>A0AAD8KMH9</accession>
<proteinExistence type="predicted"/>
<dbReference type="Pfam" id="PF00646">
    <property type="entry name" value="F-box"/>
    <property type="match status" value="1"/>
</dbReference>
<dbReference type="PANTHER" id="PTHR46407:SF3">
    <property type="entry name" value="OS02G0208700 PROTEIN"/>
    <property type="match status" value="1"/>
</dbReference>
<comment type="caution">
    <text evidence="2">The sequence shown here is derived from an EMBL/GenBank/DDBJ whole genome shotgun (WGS) entry which is preliminary data.</text>
</comment>
<dbReference type="InterPro" id="IPR036047">
    <property type="entry name" value="F-box-like_dom_sf"/>
</dbReference>
<keyword evidence="3" id="KW-1185">Reference proteome</keyword>
<dbReference type="PANTHER" id="PTHR46407">
    <property type="entry name" value="OS02G0208700 PROTEIN"/>
    <property type="match status" value="1"/>
</dbReference>
<dbReference type="EMBL" id="JAUHHV010000005">
    <property type="protein sequence ID" value="KAK1425514.1"/>
    <property type="molecule type" value="Genomic_DNA"/>
</dbReference>
<dbReference type="AlphaFoldDB" id="A0AAD8KMH9"/>
<dbReference type="SUPFAM" id="SSF117281">
    <property type="entry name" value="Kelch motif"/>
    <property type="match status" value="1"/>
</dbReference>
<dbReference type="Gene3D" id="1.20.1280.50">
    <property type="match status" value="1"/>
</dbReference>
<evidence type="ECO:0000313" key="3">
    <source>
        <dbReference type="Proteomes" id="UP001229421"/>
    </source>
</evidence>
<dbReference type="InterPro" id="IPR015915">
    <property type="entry name" value="Kelch-typ_b-propeller"/>
</dbReference>
<dbReference type="CDD" id="cd22152">
    <property type="entry name" value="F-box_AtAFR-like"/>
    <property type="match status" value="1"/>
</dbReference>
<dbReference type="Pfam" id="PF24681">
    <property type="entry name" value="Kelch_KLHDC2_KLHL20_DRC7"/>
    <property type="match status" value="1"/>
</dbReference>
<dbReference type="InterPro" id="IPR001810">
    <property type="entry name" value="F-box_dom"/>
</dbReference>
<dbReference type="Proteomes" id="UP001229421">
    <property type="component" value="Unassembled WGS sequence"/>
</dbReference>
<dbReference type="Gene3D" id="2.120.10.80">
    <property type="entry name" value="Kelch-type beta propeller"/>
    <property type="match status" value="1"/>
</dbReference>
<dbReference type="InterPro" id="IPR006652">
    <property type="entry name" value="Kelch_1"/>
</dbReference>
<dbReference type="GO" id="GO:0080037">
    <property type="term" value="P:negative regulation of cytokinin-activated signaling pathway"/>
    <property type="evidence" value="ECO:0007669"/>
    <property type="project" value="InterPro"/>
</dbReference>
<protein>
    <recommendedName>
        <fullName evidence="1">F-box domain-containing protein</fullName>
    </recommendedName>
</protein>
<organism evidence="2 3">
    <name type="scientific">Tagetes erecta</name>
    <name type="common">African marigold</name>
    <dbReference type="NCBI Taxonomy" id="13708"/>
    <lineage>
        <taxon>Eukaryota</taxon>
        <taxon>Viridiplantae</taxon>
        <taxon>Streptophyta</taxon>
        <taxon>Embryophyta</taxon>
        <taxon>Tracheophyta</taxon>
        <taxon>Spermatophyta</taxon>
        <taxon>Magnoliopsida</taxon>
        <taxon>eudicotyledons</taxon>
        <taxon>Gunneridae</taxon>
        <taxon>Pentapetalae</taxon>
        <taxon>asterids</taxon>
        <taxon>campanulids</taxon>
        <taxon>Asterales</taxon>
        <taxon>Asteraceae</taxon>
        <taxon>Asteroideae</taxon>
        <taxon>Heliantheae alliance</taxon>
        <taxon>Tageteae</taxon>
        <taxon>Tagetes</taxon>
    </lineage>
</organism>
<dbReference type="GO" id="GO:2000762">
    <property type="term" value="P:regulation of phenylpropanoid metabolic process"/>
    <property type="evidence" value="ECO:0007669"/>
    <property type="project" value="InterPro"/>
</dbReference>
<gene>
    <name evidence="2" type="ORF">QVD17_20866</name>
</gene>
<dbReference type="SMART" id="SM00612">
    <property type="entry name" value="Kelch"/>
    <property type="match status" value="2"/>
</dbReference>
<dbReference type="SUPFAM" id="SSF81383">
    <property type="entry name" value="F-box domain"/>
    <property type="match status" value="1"/>
</dbReference>
<evidence type="ECO:0000313" key="2">
    <source>
        <dbReference type="EMBL" id="KAK1425514.1"/>
    </source>
</evidence>
<reference evidence="2" key="1">
    <citation type="journal article" date="2023" name="bioRxiv">
        <title>Improved chromosome-level genome assembly for marigold (Tagetes erecta).</title>
        <authorList>
            <person name="Jiang F."/>
            <person name="Yuan L."/>
            <person name="Wang S."/>
            <person name="Wang H."/>
            <person name="Xu D."/>
            <person name="Wang A."/>
            <person name="Fan W."/>
        </authorList>
    </citation>
    <scope>NUCLEOTIDE SEQUENCE</scope>
    <source>
        <strain evidence="2">WSJ</strain>
        <tissue evidence="2">Leaf</tissue>
    </source>
</reference>